<name>A0ABR8ECU6_9CYAN</name>
<dbReference type="SMART" id="SM00953">
    <property type="entry name" value="RES"/>
    <property type="match status" value="1"/>
</dbReference>
<gene>
    <name evidence="2" type="ORF">H6G72_06055</name>
</gene>
<feature type="domain" description="RES" evidence="1">
    <location>
        <begin position="35"/>
        <end position="177"/>
    </location>
</feature>
<reference evidence="2 3" key="1">
    <citation type="journal article" date="2020" name="ISME J.">
        <title>Comparative genomics reveals insights into cyanobacterial evolution and habitat adaptation.</title>
        <authorList>
            <person name="Chen M.Y."/>
            <person name="Teng W.K."/>
            <person name="Zhao L."/>
            <person name="Hu C.X."/>
            <person name="Zhou Y.K."/>
            <person name="Han B.P."/>
            <person name="Song L.R."/>
            <person name="Shu W.S."/>
        </authorList>
    </citation>
    <scope>NUCLEOTIDE SEQUENCE [LARGE SCALE GENOMIC DNA]</scope>
    <source>
        <strain evidence="2 3">FACHB-1370</strain>
    </source>
</reference>
<evidence type="ECO:0000313" key="2">
    <source>
        <dbReference type="EMBL" id="MBD2543422.1"/>
    </source>
</evidence>
<dbReference type="EMBL" id="JACJSK010000006">
    <property type="protein sequence ID" value="MBD2543422.1"/>
    <property type="molecule type" value="Genomic_DNA"/>
</dbReference>
<dbReference type="RefSeq" id="WP_190877590.1">
    <property type="nucleotide sequence ID" value="NZ_JACJSK010000006.1"/>
</dbReference>
<dbReference type="InterPro" id="IPR014914">
    <property type="entry name" value="RES_dom"/>
</dbReference>
<accession>A0ABR8ECU6</accession>
<keyword evidence="3" id="KW-1185">Reference proteome</keyword>
<sequence>MLKNQELVTAIAGLPTQSAQGVVFRLVHIKYQNSALSAIGSLKVGGRYNIAGSFSALYTADTPITALRELRVLVETATGLIGIKAPPYLLLSLEYNLETVIDLTKSDHQNLLQTNMQELTGVWLPSVFQGQTPPTQTLGEAVYKSPNIEALKVPSAHDPNAYNLVIFPDKLSAKSVVKVYDPSGTITAQIP</sequence>
<dbReference type="Proteomes" id="UP000641954">
    <property type="component" value="Unassembled WGS sequence"/>
</dbReference>
<evidence type="ECO:0000259" key="1">
    <source>
        <dbReference type="SMART" id="SM00953"/>
    </source>
</evidence>
<dbReference type="Pfam" id="PF08808">
    <property type="entry name" value="RES"/>
    <property type="match status" value="1"/>
</dbReference>
<evidence type="ECO:0000313" key="3">
    <source>
        <dbReference type="Proteomes" id="UP000641954"/>
    </source>
</evidence>
<organism evidence="2 3">
    <name type="scientific">Planktothricoides raciborskii FACHB-1370</name>
    <dbReference type="NCBI Taxonomy" id="2949576"/>
    <lineage>
        <taxon>Bacteria</taxon>
        <taxon>Bacillati</taxon>
        <taxon>Cyanobacteriota</taxon>
        <taxon>Cyanophyceae</taxon>
        <taxon>Oscillatoriophycideae</taxon>
        <taxon>Oscillatoriales</taxon>
        <taxon>Oscillatoriaceae</taxon>
        <taxon>Planktothricoides</taxon>
    </lineage>
</organism>
<protein>
    <submittedName>
        <fullName evidence="2">RES family NAD+ phosphorylase</fullName>
    </submittedName>
</protein>
<proteinExistence type="predicted"/>
<comment type="caution">
    <text evidence="2">The sequence shown here is derived from an EMBL/GenBank/DDBJ whole genome shotgun (WGS) entry which is preliminary data.</text>
</comment>